<protein>
    <recommendedName>
        <fullName evidence="3">Acid phosphatase</fullName>
    </recommendedName>
</protein>
<reference evidence="1 2" key="1">
    <citation type="submission" date="2023-08" db="EMBL/GenBank/DDBJ databases">
        <title>genomic of DY56.</title>
        <authorList>
            <person name="Wang Y."/>
        </authorList>
    </citation>
    <scope>NUCLEOTIDE SEQUENCE [LARGE SCALE GENOMIC DNA]</scope>
    <source>
        <strain evidence="1 2">DY56-A-20</strain>
    </source>
</reference>
<dbReference type="EMBL" id="JAVAIL010000006">
    <property type="protein sequence ID" value="MDP4540802.1"/>
    <property type="molecule type" value="Genomic_DNA"/>
</dbReference>
<proteinExistence type="predicted"/>
<accession>A0ABT9HBW4</accession>
<dbReference type="InterPro" id="IPR023214">
    <property type="entry name" value="HAD_sf"/>
</dbReference>
<evidence type="ECO:0008006" key="3">
    <source>
        <dbReference type="Google" id="ProtNLM"/>
    </source>
</evidence>
<organism evidence="1 2">
    <name type="scientific">Qipengyuania benthica</name>
    <dbReference type="NCBI Taxonomy" id="3067651"/>
    <lineage>
        <taxon>Bacteria</taxon>
        <taxon>Pseudomonadati</taxon>
        <taxon>Pseudomonadota</taxon>
        <taxon>Alphaproteobacteria</taxon>
        <taxon>Sphingomonadales</taxon>
        <taxon>Erythrobacteraceae</taxon>
        <taxon>Qipengyuania</taxon>
    </lineage>
</organism>
<dbReference type="PROSITE" id="PS51257">
    <property type="entry name" value="PROKAR_LIPOPROTEIN"/>
    <property type="match status" value="1"/>
</dbReference>
<dbReference type="Proteomes" id="UP001235664">
    <property type="component" value="Unassembled WGS sequence"/>
</dbReference>
<dbReference type="RefSeq" id="WP_305930803.1">
    <property type="nucleotide sequence ID" value="NZ_JAVAIL010000006.1"/>
</dbReference>
<dbReference type="Gene3D" id="3.40.50.1000">
    <property type="entry name" value="HAD superfamily/HAD-like"/>
    <property type="match status" value="1"/>
</dbReference>
<keyword evidence="2" id="KW-1185">Reference proteome</keyword>
<sequence length="310" mass="32328">MTLRRGLLALGALGSAVSLTGCVAMAIPLAAGTLMATSSKTNGGTRAQAAAKTARIETVAVLDAAEAGPGALSSAAAGASAEADVRLAPKAAAAGTAPVRTETSTGLTVIHGPLPAPTPDSDRIVAGFLAHTLDQAQRNPVLTPRQSALLAEPDLLTPERMECGGKPPAAILDLDPGKESFDPLVPAAGNPRLAAALAELRERDVTVFWTSHLGAGFEDALRSILAQTGLDPQGRDRLLLLRSLDERKHTRRTEIAQTHCVVAILGDQRADFDELFHYLRQPDTALRLDAMLGKGWFLADPIPAQIIGDE</sequence>
<name>A0ABT9HBW4_9SPHN</name>
<evidence type="ECO:0000313" key="2">
    <source>
        <dbReference type="Proteomes" id="UP001235664"/>
    </source>
</evidence>
<comment type="caution">
    <text evidence="1">The sequence shown here is derived from an EMBL/GenBank/DDBJ whole genome shotgun (WGS) entry which is preliminary data.</text>
</comment>
<gene>
    <name evidence="1" type="ORF">Q9K01_14340</name>
</gene>
<evidence type="ECO:0000313" key="1">
    <source>
        <dbReference type="EMBL" id="MDP4540802.1"/>
    </source>
</evidence>